<keyword evidence="1" id="KW-0533">Nickel</keyword>
<name>A0ABS2HD13_9VIBR</name>
<evidence type="ECO:0000256" key="3">
    <source>
        <dbReference type="ARBA" id="ARBA00022833"/>
    </source>
</evidence>
<keyword evidence="5" id="KW-1185">Reference proteome</keyword>
<protein>
    <submittedName>
        <fullName evidence="4">Hydrogenase maturation nickel metallochaperone HypA</fullName>
    </submittedName>
</protein>
<dbReference type="Proteomes" id="UP000809621">
    <property type="component" value="Unassembled WGS sequence"/>
</dbReference>
<evidence type="ECO:0000313" key="4">
    <source>
        <dbReference type="EMBL" id="MBM7035485.1"/>
    </source>
</evidence>
<comment type="caution">
    <text evidence="4">The sequence shown here is derived from an EMBL/GenBank/DDBJ whole genome shotgun (WGS) entry which is preliminary data.</text>
</comment>
<accession>A0ABS2HD13</accession>
<gene>
    <name evidence="4" type="ORF">JQC93_03615</name>
</gene>
<evidence type="ECO:0000313" key="5">
    <source>
        <dbReference type="Proteomes" id="UP000809621"/>
    </source>
</evidence>
<dbReference type="InterPro" id="IPR000688">
    <property type="entry name" value="HypA/HybF"/>
</dbReference>
<keyword evidence="2" id="KW-0479">Metal-binding</keyword>
<evidence type="ECO:0000256" key="2">
    <source>
        <dbReference type="ARBA" id="ARBA00022723"/>
    </source>
</evidence>
<dbReference type="EMBL" id="JAFEUM010000001">
    <property type="protein sequence ID" value="MBM7035485.1"/>
    <property type="molecule type" value="Genomic_DNA"/>
</dbReference>
<proteinExistence type="predicted"/>
<dbReference type="Gene3D" id="3.30.2320.80">
    <property type="match status" value="1"/>
</dbReference>
<keyword evidence="3" id="KW-0862">Zinc</keyword>
<dbReference type="RefSeq" id="WP_205157082.1">
    <property type="nucleotide sequence ID" value="NZ_JAFEUM010000001.1"/>
</dbReference>
<evidence type="ECO:0000256" key="1">
    <source>
        <dbReference type="ARBA" id="ARBA00022596"/>
    </source>
</evidence>
<organism evidence="4 5">
    <name type="scientific">Vibrio ulleungensis</name>
    <dbReference type="NCBI Taxonomy" id="2807619"/>
    <lineage>
        <taxon>Bacteria</taxon>
        <taxon>Pseudomonadati</taxon>
        <taxon>Pseudomonadota</taxon>
        <taxon>Gammaproteobacteria</taxon>
        <taxon>Vibrionales</taxon>
        <taxon>Vibrionaceae</taxon>
        <taxon>Vibrio</taxon>
    </lineage>
</organism>
<dbReference type="Pfam" id="PF01155">
    <property type="entry name" value="HypA"/>
    <property type="match status" value="1"/>
</dbReference>
<reference evidence="4 5" key="1">
    <citation type="submission" date="2021-02" db="EMBL/GenBank/DDBJ databases">
        <authorList>
            <person name="Park J.-S."/>
        </authorList>
    </citation>
    <scope>NUCLEOTIDE SEQUENCE [LARGE SCALE GENOMIC DNA]</scope>
    <source>
        <strain evidence="4 5">188UL20-2</strain>
    </source>
</reference>
<sequence>MSQNQRLTPNAKSLRQWICEANHNTLTQTGLCHHCGESFEILKHRSICPSCEQNKWGLLSGKEFMVKEIIAH</sequence>